<dbReference type="EMBL" id="QFYQ01000001">
    <property type="protein sequence ID" value="RAK55793.1"/>
    <property type="molecule type" value="Genomic_DNA"/>
</dbReference>
<accession>A0A328ALI0</accession>
<organism evidence="2 3">
    <name type="scientific">Phenylobacterium soli</name>
    <dbReference type="NCBI Taxonomy" id="2170551"/>
    <lineage>
        <taxon>Bacteria</taxon>
        <taxon>Pseudomonadati</taxon>
        <taxon>Pseudomonadota</taxon>
        <taxon>Alphaproteobacteria</taxon>
        <taxon>Caulobacterales</taxon>
        <taxon>Caulobacteraceae</taxon>
        <taxon>Phenylobacterium</taxon>
    </lineage>
</organism>
<protein>
    <submittedName>
        <fullName evidence="2">ATPase</fullName>
    </submittedName>
</protein>
<dbReference type="Gene3D" id="3.40.50.300">
    <property type="entry name" value="P-loop containing nucleotide triphosphate hydrolases"/>
    <property type="match status" value="1"/>
</dbReference>
<dbReference type="AlphaFoldDB" id="A0A328ALI0"/>
<reference evidence="3" key="1">
    <citation type="submission" date="2018-05" db="EMBL/GenBank/DDBJ databases">
        <authorList>
            <person name="Li X."/>
        </authorList>
    </citation>
    <scope>NUCLEOTIDE SEQUENCE [LARGE SCALE GENOMIC DNA]</scope>
    <source>
        <strain evidence="3">LX32</strain>
    </source>
</reference>
<evidence type="ECO:0000313" key="2">
    <source>
        <dbReference type="EMBL" id="RAK55793.1"/>
    </source>
</evidence>
<dbReference type="SUPFAM" id="SSF52540">
    <property type="entry name" value="P-loop containing nucleoside triphosphate hydrolases"/>
    <property type="match status" value="1"/>
</dbReference>
<proteinExistence type="predicted"/>
<feature type="domain" description="NadR/Ttd14 AAA" evidence="1">
    <location>
        <begin position="8"/>
        <end position="161"/>
    </location>
</feature>
<sequence>MIHKPNFFVFTGGPGAGKTTLLRHLEASGELVVEESARAVIREDPGARGGEAFFRRIAARDIAAFDGRRDEDRRVFFDRGLMDCHGADGIAPWPELEAALASRRYAEIVFVFPPWREIYRTDAERIQDFAHGERVFGFVMRQLPKLGYAPVVVPVGPVEARAAFVLEAVAGLA</sequence>
<evidence type="ECO:0000313" key="3">
    <source>
        <dbReference type="Proteomes" id="UP000249254"/>
    </source>
</evidence>
<comment type="caution">
    <text evidence="2">The sequence shown here is derived from an EMBL/GenBank/DDBJ whole genome shotgun (WGS) entry which is preliminary data.</text>
</comment>
<dbReference type="Proteomes" id="UP000249254">
    <property type="component" value="Unassembled WGS sequence"/>
</dbReference>
<gene>
    <name evidence="2" type="ORF">DJ017_15375</name>
</gene>
<dbReference type="OrthoDB" id="5638848at2"/>
<dbReference type="InterPro" id="IPR027417">
    <property type="entry name" value="P-loop_NTPase"/>
</dbReference>
<keyword evidence="3" id="KW-1185">Reference proteome</keyword>
<dbReference type="Pfam" id="PF13521">
    <property type="entry name" value="AAA_28"/>
    <property type="match status" value="1"/>
</dbReference>
<dbReference type="InterPro" id="IPR038727">
    <property type="entry name" value="NadR/Ttd14_AAA_dom"/>
</dbReference>
<dbReference type="RefSeq" id="WP_111529541.1">
    <property type="nucleotide sequence ID" value="NZ_JBHRSG010000003.1"/>
</dbReference>
<evidence type="ECO:0000259" key="1">
    <source>
        <dbReference type="Pfam" id="PF13521"/>
    </source>
</evidence>
<name>A0A328ALI0_9CAUL</name>